<evidence type="ECO:0000259" key="1">
    <source>
        <dbReference type="Pfam" id="PF21806"/>
    </source>
</evidence>
<keyword evidence="3" id="KW-1185">Reference proteome</keyword>
<sequence length="166" mass="18514">MSGAQVSAVHLEMRDTYGVADEAEEFAQWKVDGLVDADPDSESWMPWTSIIRDAVARGVSVRRARIVSEPVTQYTHWLYASTPANLAAGELVRWLPRAKASDLSLPGNDFWVLDDHTVLFNHFTGDGDWADPATELRHDAAAVKLCSAAFEGVWDRAVEHENYTIR</sequence>
<feature type="domain" description="DUF6879" evidence="1">
    <location>
        <begin position="3"/>
        <end position="164"/>
    </location>
</feature>
<evidence type="ECO:0000313" key="2">
    <source>
        <dbReference type="EMBL" id="MFC1406145.1"/>
    </source>
</evidence>
<evidence type="ECO:0000313" key="3">
    <source>
        <dbReference type="Proteomes" id="UP001592528"/>
    </source>
</evidence>
<comment type="caution">
    <text evidence="2">The sequence shown here is derived from an EMBL/GenBank/DDBJ whole genome shotgun (WGS) entry which is preliminary data.</text>
</comment>
<gene>
    <name evidence="2" type="ORF">ACEZDJ_33115</name>
</gene>
<dbReference type="InterPro" id="IPR049244">
    <property type="entry name" value="DUF6879"/>
</dbReference>
<accession>A0ABV6UXE7</accession>
<dbReference type="EMBL" id="JBHEZZ010000026">
    <property type="protein sequence ID" value="MFC1406145.1"/>
    <property type="molecule type" value="Genomic_DNA"/>
</dbReference>
<dbReference type="Proteomes" id="UP001592528">
    <property type="component" value="Unassembled WGS sequence"/>
</dbReference>
<protein>
    <submittedName>
        <fullName evidence="2">DUF6879 family protein</fullName>
    </submittedName>
</protein>
<dbReference type="RefSeq" id="WP_037597523.1">
    <property type="nucleotide sequence ID" value="NZ_JBHEZZ010000026.1"/>
</dbReference>
<organism evidence="2 3">
    <name type="scientific">Streptacidiphilus cavernicola</name>
    <dbReference type="NCBI Taxonomy" id="3342716"/>
    <lineage>
        <taxon>Bacteria</taxon>
        <taxon>Bacillati</taxon>
        <taxon>Actinomycetota</taxon>
        <taxon>Actinomycetes</taxon>
        <taxon>Kitasatosporales</taxon>
        <taxon>Streptomycetaceae</taxon>
        <taxon>Streptacidiphilus</taxon>
    </lineage>
</organism>
<reference evidence="2 3" key="1">
    <citation type="submission" date="2024-09" db="EMBL/GenBank/DDBJ databases">
        <authorList>
            <person name="Lee S.D."/>
        </authorList>
    </citation>
    <scope>NUCLEOTIDE SEQUENCE [LARGE SCALE GENOMIC DNA]</scope>
    <source>
        <strain evidence="2 3">N1-5</strain>
    </source>
</reference>
<name>A0ABV6UXE7_9ACTN</name>
<proteinExistence type="predicted"/>
<dbReference type="Pfam" id="PF21806">
    <property type="entry name" value="DUF6879"/>
    <property type="match status" value="1"/>
</dbReference>